<dbReference type="InterPro" id="IPR054549">
    <property type="entry name" value="UVB_sens_RUS_dom"/>
</dbReference>
<dbReference type="AlphaFoldDB" id="A0A9W8BDZ3"/>
<evidence type="ECO:0000256" key="1">
    <source>
        <dbReference type="ARBA" id="ARBA00007558"/>
    </source>
</evidence>
<evidence type="ECO:0000259" key="2">
    <source>
        <dbReference type="Pfam" id="PF04884"/>
    </source>
</evidence>
<feature type="domain" description="Protein root UVB sensitive/RUS" evidence="2">
    <location>
        <begin position="138"/>
        <end position="366"/>
    </location>
</feature>
<dbReference type="InterPro" id="IPR006968">
    <property type="entry name" value="RUS_fam"/>
</dbReference>
<proteinExistence type="inferred from homology"/>
<accession>A0A9W8BDZ3</accession>
<dbReference type="PANTHER" id="PTHR12770:SF22">
    <property type="entry name" value="PROTEIN ROOT UVB SENSITIVE 1, CHLOROPLASTIC"/>
    <property type="match status" value="1"/>
</dbReference>
<protein>
    <recommendedName>
        <fullName evidence="2">Protein root UVB sensitive/RUS domain-containing protein</fullName>
    </recommendedName>
</protein>
<name>A0A9W8BDZ3_9FUNG</name>
<sequence>MHCQALRVARAAVSCGPCAGSTCLKTGYSQLGVHARRAHILYLQRRLSSSLKTSDAIVVRQGQLESVVTQNSRTSAANKDGEPAGLLPGRDREAANKLLLVPQMAHKLTLSLGSGPRRKETSDGGATSYVSLVDRVRQSYDSVIKAFLPADYRNTVTPEYLHYTKWQFVHNTLGSASGVLATQAMLYAMGLGTGALPLSVAINWVLKDGFGQLGGVVYATMVGQKFDSDPKHQRFWSAVWLQSATWLEMLTPLAPHLFLLIGSVANIGKNISWLAMSATKASINKTFCRKENLGDLTAKSGSQATAAGLLGTAVGVLIGATMDVSVYTLIVGFVPLSLISLWGNYKSLLYAITPTLNIERARLMIDGAVKLNNSGSICFDPEQLRTPRQVSAVERFMREIRHIDPCGLRPGVTLSPMLNHIGRGLLGSSHAQSQPAVAQMVSDAFSPASSWSVEQYYIGYLPSSTTGASQHGNLYLWFSTQASNTDILKGFYHTMAYRELLSGECKANKDKDSLAQSAELGERSYAFTQQTFARFCDSVAQQGWDIGTMYFSKPSRHVDVRAADGAEHPPGRI</sequence>
<dbReference type="PANTHER" id="PTHR12770">
    <property type="entry name" value="RUS1 FAMILY PROTEIN C16ORF58"/>
    <property type="match status" value="1"/>
</dbReference>
<comment type="similarity">
    <text evidence="1">Belongs to the RUS1 family.</text>
</comment>
<dbReference type="Proteomes" id="UP001150907">
    <property type="component" value="Unassembled WGS sequence"/>
</dbReference>
<dbReference type="Pfam" id="PF04884">
    <property type="entry name" value="UVB_sens_prot"/>
    <property type="match status" value="1"/>
</dbReference>
<evidence type="ECO:0000313" key="3">
    <source>
        <dbReference type="EMBL" id="KAJ2003963.1"/>
    </source>
</evidence>
<dbReference type="OrthoDB" id="19606at2759"/>
<reference evidence="3" key="1">
    <citation type="submission" date="2022-07" db="EMBL/GenBank/DDBJ databases">
        <title>Phylogenomic reconstructions and comparative analyses of Kickxellomycotina fungi.</title>
        <authorList>
            <person name="Reynolds N.K."/>
            <person name="Stajich J.E."/>
            <person name="Barry K."/>
            <person name="Grigoriev I.V."/>
            <person name="Crous P."/>
            <person name="Smith M.E."/>
        </authorList>
    </citation>
    <scope>NUCLEOTIDE SEQUENCE</scope>
    <source>
        <strain evidence="3">IMI 214461</strain>
    </source>
</reference>
<comment type="caution">
    <text evidence="3">The sequence shown here is derived from an EMBL/GenBank/DDBJ whole genome shotgun (WGS) entry which is preliminary data.</text>
</comment>
<dbReference type="EMBL" id="JANBQF010000184">
    <property type="protein sequence ID" value="KAJ2003963.1"/>
    <property type="molecule type" value="Genomic_DNA"/>
</dbReference>
<gene>
    <name evidence="3" type="ORF">H4R26_002776</name>
</gene>
<keyword evidence="4" id="KW-1185">Reference proteome</keyword>
<evidence type="ECO:0000313" key="4">
    <source>
        <dbReference type="Proteomes" id="UP001150907"/>
    </source>
</evidence>
<organism evidence="3 4">
    <name type="scientific">Coemansia thaxteri</name>
    <dbReference type="NCBI Taxonomy" id="2663907"/>
    <lineage>
        <taxon>Eukaryota</taxon>
        <taxon>Fungi</taxon>
        <taxon>Fungi incertae sedis</taxon>
        <taxon>Zoopagomycota</taxon>
        <taxon>Kickxellomycotina</taxon>
        <taxon>Kickxellomycetes</taxon>
        <taxon>Kickxellales</taxon>
        <taxon>Kickxellaceae</taxon>
        <taxon>Coemansia</taxon>
    </lineage>
</organism>